<comment type="caution">
    <text evidence="2">The sequence shown here is derived from an EMBL/GenBank/DDBJ whole genome shotgun (WGS) entry which is preliminary data.</text>
</comment>
<evidence type="ECO:0000256" key="1">
    <source>
        <dbReference type="SAM" id="MobiDB-lite"/>
    </source>
</evidence>
<sequence length="110" mass="12422">MRDPISDKKTKEPNAQCANPRDFSAFVARRTNNFRLSHTNMAAATIARNAIAQRISRCRISRRRHACHALASRIERALNGHSTRHATRSRGALHHPSPRIPIALRNAGRR</sequence>
<evidence type="ECO:0000313" key="2">
    <source>
        <dbReference type="EMBL" id="KAA6127960.1"/>
    </source>
</evidence>
<dbReference type="Proteomes" id="UP000324324">
    <property type="component" value="Unassembled WGS sequence"/>
</dbReference>
<organism evidence="2 3">
    <name type="scientific">Cupriavidus cauae</name>
    <dbReference type="NCBI Taxonomy" id="2608999"/>
    <lineage>
        <taxon>Bacteria</taxon>
        <taxon>Pseudomonadati</taxon>
        <taxon>Pseudomonadota</taxon>
        <taxon>Betaproteobacteria</taxon>
        <taxon>Burkholderiales</taxon>
        <taxon>Burkholderiaceae</taxon>
        <taxon>Cupriavidus</taxon>
    </lineage>
</organism>
<feature type="compositionally biased region" description="Basic residues" evidence="1">
    <location>
        <begin position="82"/>
        <end position="97"/>
    </location>
</feature>
<evidence type="ECO:0000313" key="3">
    <source>
        <dbReference type="Proteomes" id="UP000324324"/>
    </source>
</evidence>
<accession>A0A5M8B262</accession>
<proteinExistence type="predicted"/>
<feature type="region of interest" description="Disordered" evidence="1">
    <location>
        <begin position="1"/>
        <end position="22"/>
    </location>
</feature>
<dbReference type="RefSeq" id="WP_150082710.1">
    <property type="nucleotide sequence ID" value="NZ_VWRN01000024.1"/>
</dbReference>
<gene>
    <name evidence="2" type="ORF">F1599_08030</name>
</gene>
<dbReference type="AlphaFoldDB" id="A0A5M8B262"/>
<protein>
    <submittedName>
        <fullName evidence="2">Uncharacterized protein</fullName>
    </submittedName>
</protein>
<name>A0A5M8B262_9BURK</name>
<reference evidence="2 3" key="1">
    <citation type="submission" date="2019-09" db="EMBL/GenBank/DDBJ databases">
        <title>Isolation of a novel species in the genus Cupriavidus from patients with sepsis using whole genome sequencing.</title>
        <authorList>
            <person name="Kweon O.J."/>
            <person name="Lee M.-K."/>
        </authorList>
    </citation>
    <scope>NUCLEOTIDE SEQUENCE [LARGE SCALE GENOMIC DNA]</scope>
    <source>
        <strain evidence="2 3">MKL-01</strain>
    </source>
</reference>
<dbReference type="EMBL" id="VWRN01000024">
    <property type="protein sequence ID" value="KAA6127960.1"/>
    <property type="molecule type" value="Genomic_DNA"/>
</dbReference>
<feature type="region of interest" description="Disordered" evidence="1">
    <location>
        <begin position="78"/>
        <end position="110"/>
    </location>
</feature>
<keyword evidence="3" id="KW-1185">Reference proteome</keyword>
<feature type="compositionally biased region" description="Basic and acidic residues" evidence="1">
    <location>
        <begin position="1"/>
        <end position="12"/>
    </location>
</feature>